<proteinExistence type="predicted"/>
<dbReference type="EMBL" id="FO082820">
    <property type="protein sequence ID" value="CCF19133.1"/>
    <property type="molecule type" value="Genomic_DNA"/>
</dbReference>
<protein>
    <submittedName>
        <fullName evidence="1">Uncharacterized protein</fullName>
    </submittedName>
</protein>
<gene>
    <name evidence="1" type="ORF">NT26_1409</name>
</gene>
<organism evidence="1 2">
    <name type="scientific">Pseudorhizobium banfieldiae</name>
    <dbReference type="NCBI Taxonomy" id="1125847"/>
    <lineage>
        <taxon>Bacteria</taxon>
        <taxon>Pseudomonadati</taxon>
        <taxon>Pseudomonadota</taxon>
        <taxon>Alphaproteobacteria</taxon>
        <taxon>Hyphomicrobiales</taxon>
        <taxon>Rhizobiaceae</taxon>
        <taxon>Rhizobium/Agrobacterium group</taxon>
        <taxon>Pseudorhizobium</taxon>
    </lineage>
</organism>
<dbReference type="AlphaFoldDB" id="L0NDG7"/>
<dbReference type="OrthoDB" id="8455178at2"/>
<dbReference type="STRING" id="1125847.NT26_1409"/>
<keyword evidence="2" id="KW-1185">Reference proteome</keyword>
<evidence type="ECO:0000313" key="2">
    <source>
        <dbReference type="Proteomes" id="UP000010792"/>
    </source>
</evidence>
<accession>L0NDG7</accession>
<dbReference type="Proteomes" id="UP000010792">
    <property type="component" value="Chromosome"/>
</dbReference>
<dbReference type="KEGG" id="rht:NT26_1409"/>
<evidence type="ECO:0000313" key="1">
    <source>
        <dbReference type="EMBL" id="CCF19133.1"/>
    </source>
</evidence>
<reference evidence="1 2" key="1">
    <citation type="journal article" date="2013" name="Genome Biol. Evol.">
        <title>Life in an arsenic-containing gold mine: genome and physiology of the autotrophic arsenite-oxidizing bacterium rhizobium sp. NT-26.</title>
        <authorList>
            <person name="Andres J."/>
            <person name="Arsene-Ploetze F."/>
            <person name="Barbe V."/>
            <person name="Brochier-Armanet C."/>
            <person name="Cleiss-Arnold J."/>
            <person name="Coppee J.Y."/>
            <person name="Dillies M.A."/>
            <person name="Geist"/>
            <person name="L"/>
            <person name="Joublin A."/>
            <person name="Koechler S."/>
            <person name="Lassalle F."/>
            <person name="Marchal M."/>
            <person name="Medigue C."/>
            <person name="Muller D."/>
            <person name="Nesme X."/>
            <person name="Plewniak F."/>
            <person name="Proux C."/>
            <person name="Ramirez-Bahena M.H."/>
            <person name="Schenowitz C."/>
            <person name="Sismeiro O."/>
            <person name="Vallenet D."/>
            <person name="Santini J.M."/>
            <person name="Bertin P.N."/>
        </authorList>
    </citation>
    <scope>NUCLEOTIDE SEQUENCE [LARGE SCALE GENOMIC DNA]</scope>
    <source>
        <strain evidence="1 2">NT-26</strain>
    </source>
</reference>
<name>L0NDG7_9HYPH</name>
<sequence>MMPIIRKVFGPFHPEQTAPRSPSTTDLRWYFNGIRGDKTTAHWVLVFDPRKRKWSASNIPIGELDGKRNRSGLAQLGIPREVKNEDVHPDAWLDDSPVMEGTISSILKSKLSPEDIAKAMALALRIKAS</sequence>
<dbReference type="RefSeq" id="WP_152338589.1">
    <property type="nucleotide sequence ID" value="NZ_FO082820.1"/>
</dbReference>